<keyword evidence="3 5" id="KW-1133">Transmembrane helix</keyword>
<proteinExistence type="predicted"/>
<dbReference type="PANTHER" id="PTHR31310">
    <property type="match status" value="1"/>
</dbReference>
<gene>
    <name evidence="7" type="primary">IPC1</name>
    <name evidence="7" type="ORF">HDU87_005787</name>
</gene>
<evidence type="ECO:0000313" key="8">
    <source>
        <dbReference type="Proteomes" id="UP001212152"/>
    </source>
</evidence>
<dbReference type="GO" id="GO:0016020">
    <property type="term" value="C:membrane"/>
    <property type="evidence" value="ECO:0007669"/>
    <property type="project" value="UniProtKB-SubCell"/>
</dbReference>
<reference evidence="7" key="1">
    <citation type="submission" date="2020-05" db="EMBL/GenBank/DDBJ databases">
        <title>Phylogenomic resolution of chytrid fungi.</title>
        <authorList>
            <person name="Stajich J.E."/>
            <person name="Amses K."/>
            <person name="Simmons R."/>
            <person name="Seto K."/>
            <person name="Myers J."/>
            <person name="Bonds A."/>
            <person name="Quandt C.A."/>
            <person name="Barry K."/>
            <person name="Liu P."/>
            <person name="Grigoriev I."/>
            <person name="Longcore J.E."/>
            <person name="James T.Y."/>
        </authorList>
    </citation>
    <scope>NUCLEOTIDE SEQUENCE</scope>
    <source>
        <strain evidence="7">JEL0379</strain>
    </source>
</reference>
<feature type="transmembrane region" description="Helical" evidence="5">
    <location>
        <begin position="86"/>
        <end position="111"/>
    </location>
</feature>
<evidence type="ECO:0000256" key="3">
    <source>
        <dbReference type="ARBA" id="ARBA00022989"/>
    </source>
</evidence>
<dbReference type="PANTHER" id="PTHR31310:SF7">
    <property type="entry name" value="PA-PHOSPHATASE RELATED-FAMILY PROTEIN DDB_G0268928"/>
    <property type="match status" value="1"/>
</dbReference>
<evidence type="ECO:0000259" key="6">
    <source>
        <dbReference type="SMART" id="SM00014"/>
    </source>
</evidence>
<feature type="transmembrane region" description="Helical" evidence="5">
    <location>
        <begin position="280"/>
        <end position="298"/>
    </location>
</feature>
<dbReference type="InterPro" id="IPR026841">
    <property type="entry name" value="Aur1/Ipt1"/>
</dbReference>
<comment type="subcellular location">
    <subcellularLocation>
        <location evidence="1">Membrane</location>
        <topology evidence="1">Multi-pass membrane protein</topology>
    </subcellularLocation>
</comment>
<dbReference type="AlphaFoldDB" id="A0AAD5XQZ1"/>
<comment type="caution">
    <text evidence="7">The sequence shown here is derived from an EMBL/GenBank/DDBJ whole genome shotgun (WGS) entry which is preliminary data.</text>
</comment>
<evidence type="ECO:0000256" key="2">
    <source>
        <dbReference type="ARBA" id="ARBA00022692"/>
    </source>
</evidence>
<feature type="transmembrane region" description="Helical" evidence="5">
    <location>
        <begin position="231"/>
        <end position="251"/>
    </location>
</feature>
<accession>A0AAD5XQZ1</accession>
<protein>
    <submittedName>
        <fullName evidence="7">Aureobasidin resistance protein Aur1</fullName>
    </submittedName>
</protein>
<evidence type="ECO:0000313" key="7">
    <source>
        <dbReference type="EMBL" id="KAJ3175793.1"/>
    </source>
</evidence>
<keyword evidence="4 5" id="KW-0472">Membrane</keyword>
<dbReference type="Pfam" id="PF14378">
    <property type="entry name" value="PAP2_3"/>
    <property type="match status" value="1"/>
</dbReference>
<dbReference type="InterPro" id="IPR052185">
    <property type="entry name" value="IPC_Synthase-Related"/>
</dbReference>
<evidence type="ECO:0000256" key="4">
    <source>
        <dbReference type="ARBA" id="ARBA00023136"/>
    </source>
</evidence>
<dbReference type="Gene3D" id="1.20.144.10">
    <property type="entry name" value="Phosphatidic acid phosphatase type 2/haloperoxidase"/>
    <property type="match status" value="1"/>
</dbReference>
<dbReference type="SMART" id="SM00014">
    <property type="entry name" value="acidPPc"/>
    <property type="match status" value="1"/>
</dbReference>
<dbReference type="Proteomes" id="UP001212152">
    <property type="component" value="Unassembled WGS sequence"/>
</dbReference>
<dbReference type="EMBL" id="JADGJQ010000048">
    <property type="protein sequence ID" value="KAJ3175793.1"/>
    <property type="molecule type" value="Genomic_DNA"/>
</dbReference>
<keyword evidence="2 5" id="KW-0812">Transmembrane</keyword>
<sequence>MPPSPFRRACFFQPRGCFCFRSGAQHSVCSPLCRFVKAAFFAVLPIAIWLVLFSCAQFIPSSWRPAIAVDVLPALDELLFDNSLGLLSFSAILVAGGWLVSGSNFATLLVFMPLVLRGLRDLAAVPSTTGDVLAFLPYGVLHYISPAIFVLYLWWRAGVQTAVVFAQAFGAQNVLGVVTQVLFPTAAPWYNDLYGFAPATYSMPGNPGGLARVDKLFGTHMYSNAFNNSPLVFGAMPSLHSGFAFLIMLFAMHFTRRLGMALSLYVCWQWWATMYLRHHYMSDLMVGAAYATVTYVFSRRYLARASASPAGFGGWQLQAKTSNGGYKMLDSVVTMGDKNDFSGRETSGMWNDAILKSRRAGDNNSILVALPIPGGPLGGGANAVQMPAPLEGVLIDNGL</sequence>
<keyword evidence="8" id="KW-1185">Reference proteome</keyword>
<evidence type="ECO:0000256" key="5">
    <source>
        <dbReference type="SAM" id="Phobius"/>
    </source>
</evidence>
<feature type="domain" description="Phosphatidic acid phosphatase type 2/haloperoxidase" evidence="6">
    <location>
        <begin position="163"/>
        <end position="299"/>
    </location>
</feature>
<name>A0AAD5XQZ1_9FUNG</name>
<dbReference type="InterPro" id="IPR000326">
    <property type="entry name" value="PAP2/HPO"/>
</dbReference>
<evidence type="ECO:0000256" key="1">
    <source>
        <dbReference type="ARBA" id="ARBA00004141"/>
    </source>
</evidence>
<feature type="transmembrane region" description="Helical" evidence="5">
    <location>
        <begin position="132"/>
        <end position="155"/>
    </location>
</feature>
<organism evidence="7 8">
    <name type="scientific">Geranomyces variabilis</name>
    <dbReference type="NCBI Taxonomy" id="109894"/>
    <lineage>
        <taxon>Eukaryota</taxon>
        <taxon>Fungi</taxon>
        <taxon>Fungi incertae sedis</taxon>
        <taxon>Chytridiomycota</taxon>
        <taxon>Chytridiomycota incertae sedis</taxon>
        <taxon>Chytridiomycetes</taxon>
        <taxon>Spizellomycetales</taxon>
        <taxon>Powellomycetaceae</taxon>
        <taxon>Geranomyces</taxon>
    </lineage>
</organism>
<feature type="transmembrane region" description="Helical" evidence="5">
    <location>
        <begin position="38"/>
        <end position="59"/>
    </location>
</feature>
<dbReference type="CDD" id="cd03386">
    <property type="entry name" value="PAP2_Aur1_like"/>
    <property type="match status" value="1"/>
</dbReference>